<dbReference type="InterPro" id="IPR025317">
    <property type="entry name" value="DUF4222"/>
</dbReference>
<sequence length="66" mass="7900">MFDMNDYPCPRQSYKDDRGTLVTIISVEERRVVFMRDGYPYPCIRPMYNFLAKFKKIAEEEGQPSR</sequence>
<gene>
    <name evidence="1" type="ORF">BZK42_04365</name>
</gene>
<dbReference type="Proteomes" id="UP000192573">
    <property type="component" value="Unassembled WGS sequence"/>
</dbReference>
<proteinExistence type="predicted"/>
<accession>A0A1V8P2C0</accession>
<evidence type="ECO:0000313" key="2">
    <source>
        <dbReference type="Proteomes" id="UP000192573"/>
    </source>
</evidence>
<dbReference type="Pfam" id="PF13973">
    <property type="entry name" value="DUF4222"/>
    <property type="match status" value="1"/>
</dbReference>
<dbReference type="EMBL" id="NAEW01000002">
    <property type="protein sequence ID" value="OQM42791.1"/>
    <property type="molecule type" value="Genomic_DNA"/>
</dbReference>
<evidence type="ECO:0008006" key="3">
    <source>
        <dbReference type="Google" id="ProtNLM"/>
    </source>
</evidence>
<protein>
    <recommendedName>
        <fullName evidence="3">DUF4222 domain-containing protein</fullName>
    </recommendedName>
</protein>
<name>A0A1V8P2C0_CITBR</name>
<evidence type="ECO:0000313" key="1">
    <source>
        <dbReference type="EMBL" id="OQM42791.1"/>
    </source>
</evidence>
<dbReference type="AlphaFoldDB" id="A0A1V8P2C0"/>
<organism evidence="1 2">
    <name type="scientific">Citrobacter braakii</name>
    <dbReference type="NCBI Taxonomy" id="57706"/>
    <lineage>
        <taxon>Bacteria</taxon>
        <taxon>Pseudomonadati</taxon>
        <taxon>Pseudomonadota</taxon>
        <taxon>Gammaproteobacteria</taxon>
        <taxon>Enterobacterales</taxon>
        <taxon>Enterobacteriaceae</taxon>
        <taxon>Citrobacter</taxon>
        <taxon>Citrobacter freundii complex</taxon>
    </lineage>
</organism>
<comment type="caution">
    <text evidence="1">The sequence shown here is derived from an EMBL/GenBank/DDBJ whole genome shotgun (WGS) entry which is preliminary data.</text>
</comment>
<dbReference type="RefSeq" id="WP_079938453.1">
    <property type="nucleotide sequence ID" value="NZ_CP077405.1"/>
</dbReference>
<reference evidence="1 2" key="1">
    <citation type="submission" date="2017-03" db="EMBL/GenBank/DDBJ databases">
        <authorList>
            <person name="Afonso C.L."/>
            <person name="Miller P.J."/>
            <person name="Scott M.A."/>
            <person name="Spackman E."/>
            <person name="Goraichik I."/>
            <person name="Dimitrov K.M."/>
            <person name="Suarez D.L."/>
            <person name="Swayne D.E."/>
        </authorList>
    </citation>
    <scope>NUCLEOTIDE SEQUENCE [LARGE SCALE GENOMIC DNA]</scope>
    <source>
        <strain evidence="1 2">ATCC 51113</strain>
    </source>
</reference>